<dbReference type="SUPFAM" id="SSF51412">
    <property type="entry name" value="Inosine monophosphate dehydrogenase (IMPDH)"/>
    <property type="match status" value="1"/>
</dbReference>
<organism evidence="1">
    <name type="scientific">marine sediment metagenome</name>
    <dbReference type="NCBI Taxonomy" id="412755"/>
    <lineage>
        <taxon>unclassified sequences</taxon>
        <taxon>metagenomes</taxon>
        <taxon>ecological metagenomes</taxon>
    </lineage>
</organism>
<dbReference type="AlphaFoldDB" id="A0A0F9B9N9"/>
<protein>
    <recommendedName>
        <fullName evidence="2">IMP dehydrogenase/GMP reductase domain-containing protein</fullName>
    </recommendedName>
</protein>
<reference evidence="1" key="1">
    <citation type="journal article" date="2015" name="Nature">
        <title>Complex archaea that bridge the gap between prokaryotes and eukaryotes.</title>
        <authorList>
            <person name="Spang A."/>
            <person name="Saw J.H."/>
            <person name="Jorgensen S.L."/>
            <person name="Zaremba-Niedzwiedzka K."/>
            <person name="Martijn J."/>
            <person name="Lind A.E."/>
            <person name="van Eijk R."/>
            <person name="Schleper C."/>
            <person name="Guy L."/>
            <person name="Ettema T.J."/>
        </authorList>
    </citation>
    <scope>NUCLEOTIDE SEQUENCE</scope>
</reference>
<sequence>SWGMSTGNADLPRGTRISVGADTTLDRLLFGPTSKTDGTENLVGAIRTCMGVCGAQTIAELHEAEMVVAPSIKTEGKVYQLSR</sequence>
<evidence type="ECO:0008006" key="2">
    <source>
        <dbReference type="Google" id="ProtNLM"/>
    </source>
</evidence>
<dbReference type="EMBL" id="LAZR01038779">
    <property type="protein sequence ID" value="KKL18674.1"/>
    <property type="molecule type" value="Genomic_DNA"/>
</dbReference>
<proteinExistence type="predicted"/>
<accession>A0A0F9B9N9</accession>
<evidence type="ECO:0000313" key="1">
    <source>
        <dbReference type="EMBL" id="KKL18674.1"/>
    </source>
</evidence>
<feature type="non-terminal residue" evidence="1">
    <location>
        <position position="1"/>
    </location>
</feature>
<dbReference type="InterPro" id="IPR013785">
    <property type="entry name" value="Aldolase_TIM"/>
</dbReference>
<comment type="caution">
    <text evidence="1">The sequence shown here is derived from an EMBL/GenBank/DDBJ whole genome shotgun (WGS) entry which is preliminary data.</text>
</comment>
<gene>
    <name evidence="1" type="ORF">LCGC14_2473140</name>
</gene>
<dbReference type="Gene3D" id="3.20.20.70">
    <property type="entry name" value="Aldolase class I"/>
    <property type="match status" value="1"/>
</dbReference>
<name>A0A0F9B9N9_9ZZZZ</name>